<dbReference type="GO" id="GO:0006508">
    <property type="term" value="P:proteolysis"/>
    <property type="evidence" value="ECO:0007669"/>
    <property type="project" value="UniProtKB-KW"/>
</dbReference>
<dbReference type="PANTHER" id="PTHR30399">
    <property type="entry name" value="UNCHARACTERIZED PROTEIN YGJP"/>
    <property type="match status" value="1"/>
</dbReference>
<protein>
    <submittedName>
        <fullName evidence="2">Zinc metalloprotease</fullName>
    </submittedName>
</protein>
<proteinExistence type="predicted"/>
<dbReference type="EMBL" id="FIZP01000019">
    <property type="protein sequence ID" value="CZE49346.1"/>
    <property type="molecule type" value="Genomic_DNA"/>
</dbReference>
<evidence type="ECO:0000313" key="3">
    <source>
        <dbReference type="Proteomes" id="UP000069632"/>
    </source>
</evidence>
<accession>A0A128EKQ1</accession>
<keyword evidence="2" id="KW-0645">Protease</keyword>
<dbReference type="Proteomes" id="UP000069632">
    <property type="component" value="Unassembled WGS sequence"/>
</dbReference>
<dbReference type="CDD" id="cd07344">
    <property type="entry name" value="M48_yhfN_like"/>
    <property type="match status" value="1"/>
</dbReference>
<organism evidence="2 3">
    <name type="scientific">Campylobacter geochelonis</name>
    <dbReference type="NCBI Taxonomy" id="1780362"/>
    <lineage>
        <taxon>Bacteria</taxon>
        <taxon>Pseudomonadati</taxon>
        <taxon>Campylobacterota</taxon>
        <taxon>Epsilonproteobacteria</taxon>
        <taxon>Campylobacterales</taxon>
        <taxon>Campylobacteraceae</taxon>
        <taxon>Campylobacter</taxon>
    </lineage>
</organism>
<dbReference type="PANTHER" id="PTHR30399:SF1">
    <property type="entry name" value="UTP PYROPHOSPHATASE"/>
    <property type="match status" value="1"/>
</dbReference>
<dbReference type="InterPro" id="IPR053136">
    <property type="entry name" value="UTP_pyrophosphatase-like"/>
</dbReference>
<name>A0A128EKQ1_9BACT</name>
<reference evidence="2 3" key="1">
    <citation type="submission" date="2016-02" db="EMBL/GenBank/DDBJ databases">
        <authorList>
            <consortium name="Pathogen Informatics"/>
        </authorList>
    </citation>
    <scope>NUCLEOTIDE SEQUENCE [LARGE SCALE GENOMIC DNA]</scope>
    <source>
        <strain evidence="2 3">RC20</strain>
    </source>
</reference>
<dbReference type="InterPro" id="IPR002725">
    <property type="entry name" value="YgjP-like_metallopeptidase"/>
</dbReference>
<dbReference type="RefSeq" id="WP_242648005.1">
    <property type="nucleotide sequence ID" value="NZ_CP053844.1"/>
</dbReference>
<dbReference type="GO" id="GO:0008237">
    <property type="term" value="F:metallopeptidase activity"/>
    <property type="evidence" value="ECO:0007669"/>
    <property type="project" value="UniProtKB-KW"/>
</dbReference>
<evidence type="ECO:0000313" key="2">
    <source>
        <dbReference type="EMBL" id="CZE49346.1"/>
    </source>
</evidence>
<dbReference type="AlphaFoldDB" id="A0A128EKQ1"/>
<evidence type="ECO:0000259" key="1">
    <source>
        <dbReference type="Pfam" id="PF01863"/>
    </source>
</evidence>
<keyword evidence="2" id="KW-0378">Hydrolase</keyword>
<sequence>MKKESIIFDGKVVNLVYKKVKYARLKVSKEAVISMSLPLRYPKKLVFCMLETHKEWINNKVAFIQNNRLKDDKTCLLGKIYTLKFDESIKSVQIRDDEILSPNFAKFSEFKKEFARAKFSEFIDEFLPLIGKSVNHISIKAMSTRWGSCNSTKGYINLSLNLIEKSEDLVRYVVLHELTHLIYPHHQKSFYEFIAKIMPDFKEREKRLRG</sequence>
<dbReference type="Gene3D" id="3.30.2010.10">
    <property type="entry name" value="Metalloproteases ('zincins'), catalytic domain"/>
    <property type="match status" value="1"/>
</dbReference>
<feature type="domain" description="YgjP-like metallopeptidase" evidence="1">
    <location>
        <begin position="21"/>
        <end position="209"/>
    </location>
</feature>
<gene>
    <name evidence="2" type="ORF">ERS672216_01872</name>
</gene>
<keyword evidence="2" id="KW-0482">Metalloprotease</keyword>
<dbReference type="Pfam" id="PF01863">
    <property type="entry name" value="YgjP-like"/>
    <property type="match status" value="1"/>
</dbReference>
<keyword evidence="3" id="KW-1185">Reference proteome</keyword>